<dbReference type="GO" id="GO:0003735">
    <property type="term" value="F:structural constituent of ribosome"/>
    <property type="evidence" value="ECO:0007669"/>
    <property type="project" value="InterPro"/>
</dbReference>
<name>A0A2V3HS71_9ARCH</name>
<evidence type="ECO:0000256" key="3">
    <source>
        <dbReference type="ARBA" id="ARBA00023274"/>
    </source>
</evidence>
<evidence type="ECO:0000256" key="1">
    <source>
        <dbReference type="ARBA" id="ARBA00010444"/>
    </source>
</evidence>
<gene>
    <name evidence="4" type="primary">rps17e</name>
    <name evidence="5" type="ORF">CXX69_02330</name>
</gene>
<dbReference type="Pfam" id="PF00833">
    <property type="entry name" value="Ribosomal_S17e"/>
    <property type="match status" value="1"/>
</dbReference>
<dbReference type="SUPFAM" id="SSF116820">
    <property type="entry name" value="Rps17e-like"/>
    <property type="match status" value="1"/>
</dbReference>
<protein>
    <recommendedName>
        <fullName evidence="4">Small ribosomal subunit protein eS17</fullName>
    </recommendedName>
</protein>
<keyword evidence="2 4" id="KW-0689">Ribosomal protein</keyword>
<comment type="caution">
    <text evidence="5">The sequence shown here is derived from an EMBL/GenBank/DDBJ whole genome shotgun (WGS) entry which is preliminary data.</text>
</comment>
<dbReference type="GO" id="GO:1990904">
    <property type="term" value="C:ribonucleoprotein complex"/>
    <property type="evidence" value="ECO:0007669"/>
    <property type="project" value="UniProtKB-KW"/>
</dbReference>
<evidence type="ECO:0000256" key="2">
    <source>
        <dbReference type="ARBA" id="ARBA00022980"/>
    </source>
</evidence>
<dbReference type="GO" id="GO:0005840">
    <property type="term" value="C:ribosome"/>
    <property type="evidence" value="ECO:0007669"/>
    <property type="project" value="UniProtKB-KW"/>
</dbReference>
<dbReference type="HAMAP" id="MF_00511">
    <property type="entry name" value="Ribosomal_eS17"/>
    <property type="match status" value="1"/>
</dbReference>
<evidence type="ECO:0000313" key="6">
    <source>
        <dbReference type="Proteomes" id="UP000248161"/>
    </source>
</evidence>
<dbReference type="Proteomes" id="UP000248161">
    <property type="component" value="Unassembled WGS sequence"/>
</dbReference>
<comment type="similarity">
    <text evidence="1 4">Belongs to the eukaryotic ribosomal protein eS17 family.</text>
</comment>
<keyword evidence="3 4" id="KW-0687">Ribonucleoprotein</keyword>
<accession>A0A2V3HS71</accession>
<evidence type="ECO:0000256" key="4">
    <source>
        <dbReference type="HAMAP-Rule" id="MF_00511"/>
    </source>
</evidence>
<reference evidence="5 6" key="1">
    <citation type="journal article" date="2015" name="Nat. Commun.">
        <title>Genomic and transcriptomic evidence for scavenging of diverse organic compounds by widespread deep-sea archaea.</title>
        <authorList>
            <person name="Li M."/>
            <person name="Baker B.J."/>
            <person name="Anantharaman K."/>
            <person name="Jain S."/>
            <person name="Breier J.A."/>
            <person name="Dick G.J."/>
        </authorList>
    </citation>
    <scope>NUCLEOTIDE SEQUENCE [LARGE SCALE GENOMIC DNA]</scope>
    <source>
        <strain evidence="5">Cayman_51_deep</strain>
    </source>
</reference>
<dbReference type="Gene3D" id="1.10.60.20">
    <property type="entry name" value="Ribosomal protein S17e-like"/>
    <property type="match status" value="1"/>
</dbReference>
<proteinExistence type="inferred from homology"/>
<dbReference type="InterPro" id="IPR036401">
    <property type="entry name" value="Ribosomal_eS17_sf"/>
</dbReference>
<dbReference type="GO" id="GO:0006412">
    <property type="term" value="P:translation"/>
    <property type="evidence" value="ECO:0007669"/>
    <property type="project" value="UniProtKB-UniRule"/>
</dbReference>
<dbReference type="InterPro" id="IPR001210">
    <property type="entry name" value="Ribosomal_eS17"/>
</dbReference>
<evidence type="ECO:0000313" key="5">
    <source>
        <dbReference type="EMBL" id="PXF21963.1"/>
    </source>
</evidence>
<dbReference type="AlphaFoldDB" id="A0A2V3HS71"/>
<organism evidence="5 6">
    <name type="scientific">Candidatus Thalassarchaeum betae</name>
    <dbReference type="NCBI Taxonomy" id="2599289"/>
    <lineage>
        <taxon>Archaea</taxon>
        <taxon>Methanobacteriati</taxon>
        <taxon>Thermoplasmatota</taxon>
        <taxon>Candidatus Poseidoniia</taxon>
        <taxon>Candidatus Poseidoniales</taxon>
        <taxon>Candidatus Thalassarchaeaceae</taxon>
        <taxon>Candidatus Thalassarchaeum</taxon>
    </lineage>
</organism>
<dbReference type="EMBL" id="PSPG01000004">
    <property type="protein sequence ID" value="PXF21963.1"/>
    <property type="molecule type" value="Genomic_DNA"/>
</dbReference>
<sequence length="70" mass="8376">MGNIRPSFIKIRALRLVEIYPDMFTDDFDTNKKLVEQFTDLADEEGNLKNKRMRNWIAGYITTYTQRRTD</sequence>